<evidence type="ECO:0000313" key="2">
    <source>
        <dbReference type="Proteomes" id="UP001238096"/>
    </source>
</evidence>
<dbReference type="SUPFAM" id="SSF53448">
    <property type="entry name" value="Nucleotide-diphospho-sugar transferases"/>
    <property type="match status" value="1"/>
</dbReference>
<proteinExistence type="predicted"/>
<keyword evidence="2" id="KW-1185">Reference proteome</keyword>
<reference evidence="2" key="1">
    <citation type="submission" date="2022-10" db="EMBL/GenBank/DDBJ databases">
        <title>Streptococcus didelphis as causative of fatal infections in opossums (Didelphis albiventris).</title>
        <authorList>
            <person name="Breyer G.M."/>
            <person name="Da Silva M.E.R.J."/>
            <person name="Siqueira F.M."/>
        </authorList>
    </citation>
    <scope>NUCLEOTIDE SEQUENCE [LARGE SCALE GENOMIC DNA]</scope>
    <source>
        <strain evidence="2">LBVP101/21</strain>
    </source>
</reference>
<protein>
    <recommendedName>
        <fullName evidence="3">Glycosyltransferase</fullName>
    </recommendedName>
</protein>
<evidence type="ECO:0000313" key="1">
    <source>
        <dbReference type="EMBL" id="WMB28202.1"/>
    </source>
</evidence>
<dbReference type="PANTHER" id="PTHR22916:SF3">
    <property type="entry name" value="UDP-GLCNAC:BETAGAL BETA-1,3-N-ACETYLGLUCOSAMINYLTRANSFERASE-LIKE PROTEIN 1"/>
    <property type="match status" value="1"/>
</dbReference>
<dbReference type="Proteomes" id="UP001238096">
    <property type="component" value="Chromosome"/>
</dbReference>
<accession>A0ABY9LH52</accession>
<name>A0ABY9LH52_9STRE</name>
<dbReference type="Gene3D" id="3.90.550.10">
    <property type="entry name" value="Spore Coat Polysaccharide Biosynthesis Protein SpsA, Chain A"/>
    <property type="match status" value="1"/>
</dbReference>
<gene>
    <name evidence="1" type="ORF">N1496_00305</name>
</gene>
<dbReference type="InterPro" id="IPR029044">
    <property type="entry name" value="Nucleotide-diphossugar_trans"/>
</dbReference>
<organism evidence="1 2">
    <name type="scientific">Streptococcus didelphis</name>
    <dbReference type="NCBI Taxonomy" id="102886"/>
    <lineage>
        <taxon>Bacteria</taxon>
        <taxon>Bacillati</taxon>
        <taxon>Bacillota</taxon>
        <taxon>Bacilli</taxon>
        <taxon>Lactobacillales</taxon>
        <taxon>Streptococcaceae</taxon>
        <taxon>Streptococcus</taxon>
    </lineage>
</organism>
<evidence type="ECO:0008006" key="3">
    <source>
        <dbReference type="Google" id="ProtNLM"/>
    </source>
</evidence>
<dbReference type="PANTHER" id="PTHR22916">
    <property type="entry name" value="GLYCOSYLTRANSFERASE"/>
    <property type="match status" value="1"/>
</dbReference>
<dbReference type="EMBL" id="CP110509">
    <property type="protein sequence ID" value="WMB28202.1"/>
    <property type="molecule type" value="Genomic_DNA"/>
</dbReference>
<dbReference type="RefSeq" id="WP_306675851.1">
    <property type="nucleotide sequence ID" value="NZ_CP110509.1"/>
</dbReference>
<sequence>MLKYVESEYVMFCDQDDYWLPEKIEKSFNKILDLEKNFGKNIPIAVGTNVIITDNELNPIEKQFMTINKHNLSLNNQLVENQFPGCTLIFNKATLNLLKLISPDLIEMHDWACILVAKTYGVLDYIEEPLIYYRQHANNISGASDKTSTIYAIKKVLKTYKNKPYNMLFDQAEQILKLNENSYCLNVSPKLLVLKSFISMKNQKKYKKIYITIKYNYFKSGIFRKIGQLIFI</sequence>